<evidence type="ECO:0000313" key="4">
    <source>
        <dbReference type="Proteomes" id="UP000198517"/>
    </source>
</evidence>
<dbReference type="InterPro" id="IPR000836">
    <property type="entry name" value="PRTase_dom"/>
</dbReference>
<dbReference type="PANTHER" id="PTHR47505">
    <property type="entry name" value="DNA UTILIZATION PROTEIN YHGH"/>
    <property type="match status" value="1"/>
</dbReference>
<dbReference type="OrthoDB" id="9779910at2"/>
<dbReference type="RefSeq" id="WP_092736692.1">
    <property type="nucleotide sequence ID" value="NZ_FNAS01000009.1"/>
</dbReference>
<comment type="similarity">
    <text evidence="1">Belongs to the ComF/GntX family.</text>
</comment>
<organism evidence="3 4">
    <name type="scientific">Riemerella columbipharyngis</name>
    <dbReference type="NCBI Taxonomy" id="1071918"/>
    <lineage>
        <taxon>Bacteria</taxon>
        <taxon>Pseudomonadati</taxon>
        <taxon>Bacteroidota</taxon>
        <taxon>Flavobacteriia</taxon>
        <taxon>Flavobacteriales</taxon>
        <taxon>Weeksellaceae</taxon>
        <taxon>Riemerella</taxon>
    </lineage>
</organism>
<dbReference type="Proteomes" id="UP000198517">
    <property type="component" value="Unassembled WGS sequence"/>
</dbReference>
<dbReference type="EMBL" id="FNAS01000009">
    <property type="protein sequence ID" value="SDE44782.1"/>
    <property type="molecule type" value="Genomic_DNA"/>
</dbReference>
<keyword evidence="4" id="KW-1185">Reference proteome</keyword>
<evidence type="ECO:0000256" key="1">
    <source>
        <dbReference type="ARBA" id="ARBA00008007"/>
    </source>
</evidence>
<gene>
    <name evidence="3" type="ORF">SAMN05421544_10984</name>
</gene>
<proteinExistence type="inferred from homology"/>
<dbReference type="AlphaFoldDB" id="A0A1G7CZL5"/>
<dbReference type="Gene3D" id="3.40.50.2020">
    <property type="match status" value="1"/>
</dbReference>
<dbReference type="PANTHER" id="PTHR47505:SF1">
    <property type="entry name" value="DNA UTILIZATION PROTEIN YHGH"/>
    <property type="match status" value="1"/>
</dbReference>
<feature type="domain" description="Double zinc ribbon" evidence="2">
    <location>
        <begin position="4"/>
        <end position="36"/>
    </location>
</feature>
<reference evidence="3 4" key="1">
    <citation type="submission" date="2016-10" db="EMBL/GenBank/DDBJ databases">
        <authorList>
            <person name="de Groot N.N."/>
        </authorList>
    </citation>
    <scope>NUCLEOTIDE SEQUENCE [LARGE SCALE GENOMIC DNA]</scope>
    <source>
        <strain evidence="3 4">DSM 24015</strain>
    </source>
</reference>
<evidence type="ECO:0000313" key="3">
    <source>
        <dbReference type="EMBL" id="SDE44782.1"/>
    </source>
</evidence>
<dbReference type="InterPro" id="IPR044005">
    <property type="entry name" value="DZR_2"/>
</dbReference>
<dbReference type="InterPro" id="IPR051910">
    <property type="entry name" value="ComF/GntX_DNA_util-trans"/>
</dbReference>
<protein>
    <submittedName>
        <fullName evidence="3">ComF family protein</fullName>
    </submittedName>
</protein>
<dbReference type="CDD" id="cd06223">
    <property type="entry name" value="PRTases_typeI"/>
    <property type="match status" value="1"/>
</dbReference>
<dbReference type="InterPro" id="IPR029057">
    <property type="entry name" value="PRTase-like"/>
</dbReference>
<sequence>MNLILDLLFPNRCLGCQNIIDANDAVCDACVSLIDFANFSFTETNLLEQKCRLLFPTEKAVALMLYQKSGLSQKIIHELKYNGRSIIGKTLAKWTVEKNILSSFGIDIITSIPLHPRKQKERGYNQLHHFVEYISKETKIPYSHNLLKRNFYSKPQAQKDREHRSEIKNLFSVQCAIQDKHILLIDDVYTTGNTISSAAWELIKKGNNKISILVMAVDF</sequence>
<dbReference type="Pfam" id="PF18912">
    <property type="entry name" value="DZR_2"/>
    <property type="match status" value="1"/>
</dbReference>
<name>A0A1G7CZL5_9FLAO</name>
<accession>A0A1G7CZL5</accession>
<dbReference type="STRING" id="1071918.SAMN05421544_10984"/>
<dbReference type="SUPFAM" id="SSF53271">
    <property type="entry name" value="PRTase-like"/>
    <property type="match status" value="1"/>
</dbReference>
<evidence type="ECO:0000259" key="2">
    <source>
        <dbReference type="Pfam" id="PF18912"/>
    </source>
</evidence>